<accession>A0ABT9WM40</accession>
<name>A0ABT9WM40_9BACI</name>
<keyword evidence="2" id="KW-1185">Reference proteome</keyword>
<gene>
    <name evidence="1" type="ORF">J2S08_000189</name>
</gene>
<protein>
    <submittedName>
        <fullName evidence="1">Uncharacterized protein</fullName>
    </submittedName>
</protein>
<organism evidence="1 2">
    <name type="scientific">Bacillus chungangensis</name>
    <dbReference type="NCBI Taxonomy" id="587633"/>
    <lineage>
        <taxon>Bacteria</taxon>
        <taxon>Bacillati</taxon>
        <taxon>Bacillota</taxon>
        <taxon>Bacilli</taxon>
        <taxon>Bacillales</taxon>
        <taxon>Bacillaceae</taxon>
        <taxon>Bacillus</taxon>
    </lineage>
</organism>
<dbReference type="Proteomes" id="UP001223586">
    <property type="component" value="Unassembled WGS sequence"/>
</dbReference>
<dbReference type="Pfam" id="PF07410">
    <property type="entry name" value="Phage_Gp111"/>
    <property type="match status" value="1"/>
</dbReference>
<dbReference type="EMBL" id="JAUSTT010000001">
    <property type="protein sequence ID" value="MDQ0174358.1"/>
    <property type="molecule type" value="Genomic_DNA"/>
</dbReference>
<evidence type="ECO:0000313" key="1">
    <source>
        <dbReference type="EMBL" id="MDQ0174358.1"/>
    </source>
</evidence>
<sequence>MKKIVMTKAWQIARKGFSKFGGKIKDYFAEALRMAWAIVLKGMESKIGFCELPKGINGSCYFVINDDKGIQVSLLSKEKSWRGKEYIKRNPIERYRTGKNKLTGAPIRMYHYAKNCGDIEIRLNDEVIVIENHIDPKWL</sequence>
<dbReference type="RefSeq" id="WP_307225760.1">
    <property type="nucleotide sequence ID" value="NZ_JAUSTT010000001.1"/>
</dbReference>
<evidence type="ECO:0000313" key="2">
    <source>
        <dbReference type="Proteomes" id="UP001223586"/>
    </source>
</evidence>
<reference evidence="1 2" key="1">
    <citation type="submission" date="2023-07" db="EMBL/GenBank/DDBJ databases">
        <title>Genomic Encyclopedia of Type Strains, Phase IV (KMG-IV): sequencing the most valuable type-strain genomes for metagenomic binning, comparative biology and taxonomic classification.</title>
        <authorList>
            <person name="Goeker M."/>
        </authorList>
    </citation>
    <scope>NUCLEOTIDE SEQUENCE [LARGE SCALE GENOMIC DNA]</scope>
    <source>
        <strain evidence="1 2">DSM 23837</strain>
    </source>
</reference>
<comment type="caution">
    <text evidence="1">The sequence shown here is derived from an EMBL/GenBank/DDBJ whole genome shotgun (WGS) entry which is preliminary data.</text>
</comment>
<proteinExistence type="predicted"/>
<dbReference type="InterPro" id="IPR010878">
    <property type="entry name" value="Gp111"/>
</dbReference>